<evidence type="ECO:0008006" key="4">
    <source>
        <dbReference type="Google" id="ProtNLM"/>
    </source>
</evidence>
<accession>A0A1E3H132</accession>
<gene>
    <name evidence="2" type="ORF">A6302_02666</name>
</gene>
<feature type="signal peptide" evidence="1">
    <location>
        <begin position="1"/>
        <end position="29"/>
    </location>
</feature>
<evidence type="ECO:0000313" key="3">
    <source>
        <dbReference type="Proteomes" id="UP000094622"/>
    </source>
</evidence>
<dbReference type="EMBL" id="MCRJ01000065">
    <property type="protein sequence ID" value="ODN70010.1"/>
    <property type="molecule type" value="Genomic_DNA"/>
</dbReference>
<keyword evidence="1" id="KW-0732">Signal</keyword>
<evidence type="ECO:0000313" key="2">
    <source>
        <dbReference type="EMBL" id="ODN70010.1"/>
    </source>
</evidence>
<protein>
    <recommendedName>
        <fullName evidence="4">ATP-binding protein</fullName>
    </recommendedName>
</protein>
<keyword evidence="3" id="KW-1185">Reference proteome</keyword>
<organism evidence="2 3">
    <name type="scientific">Methylobrevis pamukkalensis</name>
    <dbReference type="NCBI Taxonomy" id="1439726"/>
    <lineage>
        <taxon>Bacteria</taxon>
        <taxon>Pseudomonadati</taxon>
        <taxon>Pseudomonadota</taxon>
        <taxon>Alphaproteobacteria</taxon>
        <taxon>Hyphomicrobiales</taxon>
        <taxon>Pleomorphomonadaceae</taxon>
        <taxon>Methylobrevis</taxon>
    </lineage>
</organism>
<proteinExistence type="predicted"/>
<dbReference type="InterPro" id="IPR015000">
    <property type="entry name" value="EipB-like"/>
</dbReference>
<feature type="chain" id="PRO_5009128835" description="ATP-binding protein" evidence="1">
    <location>
        <begin position="30"/>
        <end position="273"/>
    </location>
</feature>
<dbReference type="Pfam" id="PF08904">
    <property type="entry name" value="EipB_like"/>
    <property type="match status" value="1"/>
</dbReference>
<name>A0A1E3H132_9HYPH</name>
<dbReference type="AlphaFoldDB" id="A0A1E3H132"/>
<sequence>MTKTATWGGLATTSLATALCAVTAFPAWSATLLPHRVAYDLAMINTDAGSGVSDVSGRMVMEFTGSRCEGYTTNFRFVMKVQDDDAKAVITDLRTSTFETAEGDGFDFLSQTYTDQVLSEEVKGRATRSDDGVEVALLSPEKRTIPVAPKSVFPTANLTDMLAAAARGEGVLQAMVFDGSEGADKSYATTAIIGPPKTGAANAVAAELSGMTFWQMNVSYFDPEKSGDTSPEYSMSFDLYENGVADRLTLDYGELQLSGAMKTFEALPLSDCK</sequence>
<dbReference type="RefSeq" id="WP_169833572.1">
    <property type="nucleotide sequence ID" value="NZ_MCRJ01000065.1"/>
</dbReference>
<comment type="caution">
    <text evidence="2">The sequence shown here is derived from an EMBL/GenBank/DDBJ whole genome shotgun (WGS) entry which is preliminary data.</text>
</comment>
<dbReference type="Proteomes" id="UP000094622">
    <property type="component" value="Unassembled WGS sequence"/>
</dbReference>
<evidence type="ECO:0000256" key="1">
    <source>
        <dbReference type="SAM" id="SignalP"/>
    </source>
</evidence>
<reference evidence="2 3" key="1">
    <citation type="submission" date="2016-07" db="EMBL/GenBank/DDBJ databases">
        <title>Draft Genome Sequence of Methylobrevis pamukkalensis PK2.</title>
        <authorList>
            <person name="Vasilenko O.V."/>
            <person name="Doronina N.V."/>
            <person name="Shmareva M.N."/>
            <person name="Tarlachkov S.V."/>
            <person name="Mustakhimov I."/>
            <person name="Trotsenko Y.A."/>
        </authorList>
    </citation>
    <scope>NUCLEOTIDE SEQUENCE [LARGE SCALE GENOMIC DNA]</scope>
    <source>
        <strain evidence="2 3">PK2</strain>
    </source>
</reference>